<accession>A0A1H4IVI4</accession>
<organism evidence="6 7">
    <name type="scientific">Nitratireductor aquibiodomus</name>
    <dbReference type="NCBI Taxonomy" id="204799"/>
    <lineage>
        <taxon>Bacteria</taxon>
        <taxon>Pseudomonadati</taxon>
        <taxon>Pseudomonadota</taxon>
        <taxon>Alphaproteobacteria</taxon>
        <taxon>Hyphomicrobiales</taxon>
        <taxon>Phyllobacteriaceae</taxon>
        <taxon>Nitratireductor</taxon>
    </lineage>
</organism>
<evidence type="ECO:0000256" key="2">
    <source>
        <dbReference type="ARBA" id="ARBA00022823"/>
    </source>
</evidence>
<gene>
    <name evidence="3" type="primary">gcvH</name>
    <name evidence="6" type="ORF">SAMN05216452_0650</name>
</gene>
<comment type="subunit">
    <text evidence="3">The glycine cleavage system is composed of four proteins: P, T, L and H.</text>
</comment>
<sequence length="122" mass="12968">MSQTYFTEDHEWIKVENGVATVGITDYAQEQLGDLVFVELPEAGATLSKGDTAVVVESVKAASDVYAPADGEVAEVNDALTSEPALINSAPTGDGWLWKMKLADESQLEGLMDEAAYKASIA</sequence>
<dbReference type="InterPro" id="IPR033753">
    <property type="entry name" value="GCV_H/Fam206"/>
</dbReference>
<dbReference type="InterPro" id="IPR000089">
    <property type="entry name" value="Biotin_lipoyl"/>
</dbReference>
<dbReference type="PROSITE" id="PS00189">
    <property type="entry name" value="LIPOYL"/>
    <property type="match status" value="1"/>
</dbReference>
<dbReference type="EMBL" id="FNSL01000001">
    <property type="protein sequence ID" value="SEB38110.1"/>
    <property type="molecule type" value="Genomic_DNA"/>
</dbReference>
<feature type="domain" description="Lipoyl-binding" evidence="5">
    <location>
        <begin position="19"/>
        <end position="101"/>
    </location>
</feature>
<dbReference type="PANTHER" id="PTHR11715">
    <property type="entry name" value="GLYCINE CLEAVAGE SYSTEM H PROTEIN"/>
    <property type="match status" value="1"/>
</dbReference>
<comment type="function">
    <text evidence="3">The glycine cleavage system catalyzes the degradation of glycine. The H protein shuttles the methylamine group of glycine from the P protein to the T protein.</text>
</comment>
<dbReference type="PANTHER" id="PTHR11715:SF3">
    <property type="entry name" value="GLYCINE CLEAVAGE SYSTEM H PROTEIN-RELATED"/>
    <property type="match status" value="1"/>
</dbReference>
<dbReference type="CDD" id="cd06848">
    <property type="entry name" value="GCS_H"/>
    <property type="match status" value="1"/>
</dbReference>
<comment type="cofactor">
    <cofactor evidence="3">
        <name>(R)-lipoate</name>
        <dbReference type="ChEBI" id="CHEBI:83088"/>
    </cofactor>
    <text evidence="3">Binds 1 lipoyl cofactor covalently.</text>
</comment>
<dbReference type="InterPro" id="IPR003016">
    <property type="entry name" value="2-oxoA_DH_lipoyl-BS"/>
</dbReference>
<dbReference type="AlphaFoldDB" id="A0A1H4IVI4"/>
<dbReference type="GO" id="GO:0019464">
    <property type="term" value="P:glycine decarboxylation via glycine cleavage system"/>
    <property type="evidence" value="ECO:0007669"/>
    <property type="project" value="UniProtKB-UniRule"/>
</dbReference>
<proteinExistence type="inferred from homology"/>
<dbReference type="RefSeq" id="WP_007008200.1">
    <property type="nucleotide sequence ID" value="NZ_FNSL01000001.1"/>
</dbReference>
<keyword evidence="7" id="KW-1185">Reference proteome</keyword>
<dbReference type="InterPro" id="IPR011053">
    <property type="entry name" value="Single_hybrid_motif"/>
</dbReference>
<dbReference type="PROSITE" id="PS50968">
    <property type="entry name" value="BIOTINYL_LIPOYL"/>
    <property type="match status" value="1"/>
</dbReference>
<dbReference type="GO" id="GO:0009249">
    <property type="term" value="P:protein lipoylation"/>
    <property type="evidence" value="ECO:0007669"/>
    <property type="project" value="TreeGrafter"/>
</dbReference>
<feature type="modified residue" description="N6-lipoyllysine" evidence="3 4">
    <location>
        <position position="60"/>
    </location>
</feature>
<evidence type="ECO:0000256" key="1">
    <source>
        <dbReference type="ARBA" id="ARBA00009249"/>
    </source>
</evidence>
<reference evidence="7" key="1">
    <citation type="submission" date="2016-10" db="EMBL/GenBank/DDBJ databases">
        <authorList>
            <person name="Varghese N."/>
            <person name="Submissions S."/>
        </authorList>
    </citation>
    <scope>NUCLEOTIDE SEQUENCE [LARGE SCALE GENOMIC DNA]</scope>
    <source>
        <strain evidence="7">ES.061</strain>
    </source>
</reference>
<dbReference type="SUPFAM" id="SSF51230">
    <property type="entry name" value="Single hybrid motif"/>
    <property type="match status" value="1"/>
</dbReference>
<protein>
    <recommendedName>
        <fullName evidence="3">Glycine cleavage system H protein</fullName>
    </recommendedName>
</protein>
<keyword evidence="2 3" id="KW-0450">Lipoyl</keyword>
<dbReference type="InterPro" id="IPR017453">
    <property type="entry name" value="GCV_H_sub"/>
</dbReference>
<evidence type="ECO:0000313" key="6">
    <source>
        <dbReference type="EMBL" id="SEB38110.1"/>
    </source>
</evidence>
<dbReference type="HAMAP" id="MF_00272">
    <property type="entry name" value="GcvH"/>
    <property type="match status" value="1"/>
</dbReference>
<dbReference type="GO" id="GO:0005960">
    <property type="term" value="C:glycine cleavage complex"/>
    <property type="evidence" value="ECO:0007669"/>
    <property type="project" value="InterPro"/>
</dbReference>
<dbReference type="NCBIfam" id="NF002270">
    <property type="entry name" value="PRK01202.1"/>
    <property type="match status" value="1"/>
</dbReference>
<dbReference type="Gene3D" id="2.40.50.100">
    <property type="match status" value="1"/>
</dbReference>
<evidence type="ECO:0000256" key="4">
    <source>
        <dbReference type="PIRSR" id="PIRSR617453-50"/>
    </source>
</evidence>
<comment type="similarity">
    <text evidence="1 3">Belongs to the GcvH family.</text>
</comment>
<evidence type="ECO:0000256" key="3">
    <source>
        <dbReference type="HAMAP-Rule" id="MF_00272"/>
    </source>
</evidence>
<dbReference type="InterPro" id="IPR002930">
    <property type="entry name" value="GCV_H"/>
</dbReference>
<dbReference type="NCBIfam" id="TIGR00527">
    <property type="entry name" value="gcvH"/>
    <property type="match status" value="1"/>
</dbReference>
<evidence type="ECO:0000259" key="5">
    <source>
        <dbReference type="PROSITE" id="PS50968"/>
    </source>
</evidence>
<dbReference type="Pfam" id="PF01597">
    <property type="entry name" value="GCV_H"/>
    <property type="match status" value="1"/>
</dbReference>
<evidence type="ECO:0000313" key="7">
    <source>
        <dbReference type="Proteomes" id="UP000199064"/>
    </source>
</evidence>
<dbReference type="Proteomes" id="UP000199064">
    <property type="component" value="Unassembled WGS sequence"/>
</dbReference>
<dbReference type="GO" id="GO:0005829">
    <property type="term" value="C:cytosol"/>
    <property type="evidence" value="ECO:0007669"/>
    <property type="project" value="TreeGrafter"/>
</dbReference>
<name>A0A1H4IVI4_9HYPH</name>